<comment type="subcellular location">
    <subcellularLocation>
        <location evidence="1 8">Nucleus</location>
    </subcellularLocation>
</comment>
<dbReference type="AlphaFoldDB" id="A0A067GMY9"/>
<dbReference type="InterPro" id="IPR009057">
    <property type="entry name" value="Homeodomain-like_sf"/>
</dbReference>
<keyword evidence="5 8" id="KW-0371">Homeobox</keyword>
<evidence type="ECO:0000256" key="2">
    <source>
        <dbReference type="ARBA" id="ARBA00006454"/>
    </source>
</evidence>
<dbReference type="PROSITE" id="PS50071">
    <property type="entry name" value="HOMEOBOX_2"/>
    <property type="match status" value="1"/>
</dbReference>
<accession>A0A067GMY9</accession>
<evidence type="ECO:0000256" key="8">
    <source>
        <dbReference type="PROSITE-ProRule" id="PRU00108"/>
    </source>
</evidence>
<dbReference type="Pfam" id="PF05920">
    <property type="entry name" value="Homeobox_KN"/>
    <property type="match status" value="1"/>
</dbReference>
<gene>
    <name evidence="11" type="ORF">CISIN_1g007660mg</name>
</gene>
<dbReference type="PANTHER" id="PTHR11850">
    <property type="entry name" value="HOMEOBOX PROTEIN TRANSCRIPTION FACTORS"/>
    <property type="match status" value="1"/>
</dbReference>
<feature type="region of interest" description="Disordered" evidence="9">
    <location>
        <begin position="568"/>
        <end position="594"/>
    </location>
</feature>
<comment type="similarity">
    <text evidence="2">Belongs to the TALE/BELL homeobox family.</text>
</comment>
<evidence type="ECO:0000256" key="5">
    <source>
        <dbReference type="ARBA" id="ARBA00023155"/>
    </source>
</evidence>
<dbReference type="InterPro" id="IPR006563">
    <property type="entry name" value="POX_dom"/>
</dbReference>
<dbReference type="eggNOG" id="KOG0773">
    <property type="taxonomic scope" value="Eukaryota"/>
</dbReference>
<feature type="compositionally biased region" description="Low complexity" evidence="9">
    <location>
        <begin position="581"/>
        <end position="594"/>
    </location>
</feature>
<dbReference type="SUPFAM" id="SSF46689">
    <property type="entry name" value="Homeodomain-like"/>
    <property type="match status" value="1"/>
</dbReference>
<reference evidence="11 12" key="1">
    <citation type="submission" date="2014-04" db="EMBL/GenBank/DDBJ databases">
        <authorList>
            <consortium name="International Citrus Genome Consortium"/>
            <person name="Gmitter F."/>
            <person name="Chen C."/>
            <person name="Farmerie W."/>
            <person name="Harkins T."/>
            <person name="Desany B."/>
            <person name="Mohiuddin M."/>
            <person name="Kodira C."/>
            <person name="Borodovsky M."/>
            <person name="Lomsadze A."/>
            <person name="Burns P."/>
            <person name="Jenkins J."/>
            <person name="Prochnik S."/>
            <person name="Shu S."/>
            <person name="Chapman J."/>
            <person name="Pitluck S."/>
            <person name="Schmutz J."/>
            <person name="Rokhsar D."/>
        </authorList>
    </citation>
    <scope>NUCLEOTIDE SEQUENCE</scope>
</reference>
<protein>
    <recommendedName>
        <fullName evidence="10">Homeobox domain-containing protein</fullName>
    </recommendedName>
</protein>
<dbReference type="PaxDb" id="2711-XP_006475948.1"/>
<dbReference type="STRING" id="2711.A0A067GMY9"/>
<feature type="domain" description="Homeobox" evidence="10">
    <location>
        <begin position="492"/>
        <end position="555"/>
    </location>
</feature>
<dbReference type="Pfam" id="PF07526">
    <property type="entry name" value="POX"/>
    <property type="match status" value="1"/>
</dbReference>
<evidence type="ECO:0000256" key="6">
    <source>
        <dbReference type="ARBA" id="ARBA00023163"/>
    </source>
</evidence>
<evidence type="ECO:0000256" key="1">
    <source>
        <dbReference type="ARBA" id="ARBA00004123"/>
    </source>
</evidence>
<organism evidence="11 12">
    <name type="scientific">Citrus sinensis</name>
    <name type="common">Sweet orange</name>
    <name type="synonym">Citrus aurantium var. sinensis</name>
    <dbReference type="NCBI Taxonomy" id="2711"/>
    <lineage>
        <taxon>Eukaryota</taxon>
        <taxon>Viridiplantae</taxon>
        <taxon>Streptophyta</taxon>
        <taxon>Embryophyta</taxon>
        <taxon>Tracheophyta</taxon>
        <taxon>Spermatophyta</taxon>
        <taxon>Magnoliopsida</taxon>
        <taxon>eudicotyledons</taxon>
        <taxon>Gunneridae</taxon>
        <taxon>Pentapetalae</taxon>
        <taxon>rosids</taxon>
        <taxon>malvids</taxon>
        <taxon>Sapindales</taxon>
        <taxon>Rutaceae</taxon>
        <taxon>Aurantioideae</taxon>
        <taxon>Citrus</taxon>
    </lineage>
</organism>
<proteinExistence type="inferred from homology"/>
<dbReference type="GO" id="GO:0003677">
    <property type="term" value="F:DNA binding"/>
    <property type="evidence" value="ECO:0007669"/>
    <property type="project" value="UniProtKB-UniRule"/>
</dbReference>
<keyword evidence="12" id="KW-1185">Reference proteome</keyword>
<dbReference type="CDD" id="cd00086">
    <property type="entry name" value="homeodomain"/>
    <property type="match status" value="1"/>
</dbReference>
<keyword evidence="7 8" id="KW-0539">Nucleus</keyword>
<keyword evidence="3" id="KW-0805">Transcription regulation</keyword>
<evidence type="ECO:0000259" key="10">
    <source>
        <dbReference type="PROSITE" id="PS50071"/>
    </source>
</evidence>
<keyword evidence="4 8" id="KW-0238">DNA-binding</keyword>
<sequence>MENDMFNNPINRASRYSILVDGTPNSLIRTSSFNFDSQKHPDPALAGFPSFSALQGEPISDIHTNLNVTNNSRVFDSDALVTSLGRNGMRDFSVGRSGPMDNINFQEQLEDGTPISSTSFATLLAARNGLQENLNNLAISVPSIYPVDVLRNDIANHCSNDLNSSFETSASCGYDEVLGNVNSKWVFDEAHAAPKFDGKTLLRTGFQPYSSIGSLHPSEWISSNDADVTANRYGSSNYSNELSLSLATYHTAITGGNNIPDQCSEVSFSGATHRCLNATRLCSEQASCSSNELSLSFGSHRPAHFLQFISGSTYLHAVQEILAQIASYSLENLDDMSYLGVRKIGDNIPPSSSFITGKGRPPMNSDEFPNVDGCFEVQMNPSQQRQAVEAKKAQLLALLQMVDDRYNQCLDEIHTVVSAFHAATELDPQVHARFALHTISFLYKNLRERISSQILAMGAHFDSKSTRGKDTVMVDSFIKEQWALQQLKKKEHQIWRPQRGLPEKSVSVLRAWMFQNFLHPYPKDAEKHLLAMKSGLTRTQVSNWFINARVRLWKPMIEEMYREVNRRKAQGSKEGIDSSRRSQISISNQRFNMN</sequence>
<dbReference type="InterPro" id="IPR001356">
    <property type="entry name" value="HD"/>
</dbReference>
<feature type="DNA-binding region" description="Homeobox" evidence="8">
    <location>
        <begin position="494"/>
        <end position="556"/>
    </location>
</feature>
<dbReference type="EMBL" id="KK784877">
    <property type="protein sequence ID" value="KDO80050.1"/>
    <property type="molecule type" value="Genomic_DNA"/>
</dbReference>
<dbReference type="GO" id="GO:0005634">
    <property type="term" value="C:nucleus"/>
    <property type="evidence" value="ECO:0000318"/>
    <property type="project" value="GO_Central"/>
</dbReference>
<keyword evidence="6" id="KW-0804">Transcription</keyword>
<dbReference type="InterPro" id="IPR050224">
    <property type="entry name" value="TALE_homeobox"/>
</dbReference>
<evidence type="ECO:0000313" key="11">
    <source>
        <dbReference type="EMBL" id="KDO80050.1"/>
    </source>
</evidence>
<dbReference type="SMART" id="SM00389">
    <property type="entry name" value="HOX"/>
    <property type="match status" value="1"/>
</dbReference>
<dbReference type="SMART" id="SM00574">
    <property type="entry name" value="POX"/>
    <property type="match status" value="1"/>
</dbReference>
<evidence type="ECO:0000313" key="12">
    <source>
        <dbReference type="Proteomes" id="UP000027120"/>
    </source>
</evidence>
<dbReference type="GO" id="GO:0006355">
    <property type="term" value="P:regulation of DNA-templated transcription"/>
    <property type="evidence" value="ECO:0007669"/>
    <property type="project" value="InterPro"/>
</dbReference>
<dbReference type="Gene3D" id="1.10.10.60">
    <property type="entry name" value="Homeodomain-like"/>
    <property type="match status" value="1"/>
</dbReference>
<evidence type="ECO:0000256" key="7">
    <source>
        <dbReference type="ARBA" id="ARBA00023242"/>
    </source>
</evidence>
<name>A0A067GMY9_CITSI</name>
<evidence type="ECO:0000256" key="3">
    <source>
        <dbReference type="ARBA" id="ARBA00023015"/>
    </source>
</evidence>
<dbReference type="InterPro" id="IPR008422">
    <property type="entry name" value="KN_HD"/>
</dbReference>
<dbReference type="Proteomes" id="UP000027120">
    <property type="component" value="Unassembled WGS sequence"/>
</dbReference>
<evidence type="ECO:0000256" key="9">
    <source>
        <dbReference type="SAM" id="MobiDB-lite"/>
    </source>
</evidence>
<evidence type="ECO:0000256" key="4">
    <source>
        <dbReference type="ARBA" id="ARBA00023125"/>
    </source>
</evidence>
<dbReference type="SMR" id="A0A067GMY9"/>